<protein>
    <submittedName>
        <fullName evidence="7">Tripartite ATP-independent transporter solute receptor, DctP family</fullName>
    </submittedName>
</protein>
<accession>A0A1I1WQ99</accession>
<feature type="chain" id="PRO_5011486909" evidence="6">
    <location>
        <begin position="23"/>
        <end position="326"/>
    </location>
</feature>
<dbReference type="PIRSF" id="PIRSF006470">
    <property type="entry name" value="DctB"/>
    <property type="match status" value="1"/>
</dbReference>
<keyword evidence="8" id="KW-1185">Reference proteome</keyword>
<dbReference type="GO" id="GO:0030288">
    <property type="term" value="C:outer membrane-bounded periplasmic space"/>
    <property type="evidence" value="ECO:0007669"/>
    <property type="project" value="InterPro"/>
</dbReference>
<reference evidence="7 8" key="1">
    <citation type="submission" date="2016-10" db="EMBL/GenBank/DDBJ databases">
        <authorList>
            <person name="de Groot N.N."/>
        </authorList>
    </citation>
    <scope>NUCLEOTIDE SEQUENCE [LARGE SCALE GENOMIC DNA]</scope>
    <source>
        <strain evidence="7 8">DSM 11443</strain>
    </source>
</reference>
<dbReference type="STRING" id="74348.SAMN04488523_10497"/>
<dbReference type="InterPro" id="IPR038404">
    <property type="entry name" value="TRAP_DctP_sf"/>
</dbReference>
<dbReference type="NCBIfam" id="NF037995">
    <property type="entry name" value="TRAP_S1"/>
    <property type="match status" value="1"/>
</dbReference>
<dbReference type="PANTHER" id="PTHR33376:SF4">
    <property type="entry name" value="SIALIC ACID-BINDING PERIPLASMIC PROTEIN SIAP"/>
    <property type="match status" value="1"/>
</dbReference>
<organism evidence="7 8">
    <name type="scientific">Sulfitobacter brevis</name>
    <dbReference type="NCBI Taxonomy" id="74348"/>
    <lineage>
        <taxon>Bacteria</taxon>
        <taxon>Pseudomonadati</taxon>
        <taxon>Pseudomonadota</taxon>
        <taxon>Alphaproteobacteria</taxon>
        <taxon>Rhodobacterales</taxon>
        <taxon>Roseobacteraceae</taxon>
        <taxon>Sulfitobacter</taxon>
    </lineage>
</organism>
<evidence type="ECO:0000256" key="5">
    <source>
        <dbReference type="ARBA" id="ARBA00022764"/>
    </source>
</evidence>
<gene>
    <name evidence="7" type="ORF">SAMN04488523_10497</name>
</gene>
<keyword evidence="3" id="KW-0813">Transport</keyword>
<dbReference type="InterPro" id="IPR018389">
    <property type="entry name" value="DctP_fam"/>
</dbReference>
<dbReference type="PANTHER" id="PTHR33376">
    <property type="match status" value="1"/>
</dbReference>
<keyword evidence="7" id="KW-0675">Receptor</keyword>
<evidence type="ECO:0000313" key="8">
    <source>
        <dbReference type="Proteomes" id="UP000198977"/>
    </source>
</evidence>
<dbReference type="Proteomes" id="UP000198977">
    <property type="component" value="Unassembled WGS sequence"/>
</dbReference>
<evidence type="ECO:0000256" key="6">
    <source>
        <dbReference type="SAM" id="SignalP"/>
    </source>
</evidence>
<dbReference type="CDD" id="cd13603">
    <property type="entry name" value="PBP2_TRAP_Siap_TeaA_like"/>
    <property type="match status" value="1"/>
</dbReference>
<comment type="subcellular location">
    <subcellularLocation>
        <location evidence="1">Periplasm</location>
    </subcellularLocation>
</comment>
<evidence type="ECO:0000256" key="3">
    <source>
        <dbReference type="ARBA" id="ARBA00022448"/>
    </source>
</evidence>
<dbReference type="InterPro" id="IPR004682">
    <property type="entry name" value="TRAP_DctP"/>
</dbReference>
<evidence type="ECO:0000313" key="7">
    <source>
        <dbReference type="EMBL" id="SFD97384.1"/>
    </source>
</evidence>
<name>A0A1I1WQ99_9RHOB</name>
<keyword evidence="4 6" id="KW-0732">Signal</keyword>
<proteinExistence type="inferred from homology"/>
<keyword evidence="5" id="KW-0574">Periplasm</keyword>
<evidence type="ECO:0000256" key="2">
    <source>
        <dbReference type="ARBA" id="ARBA00009023"/>
    </source>
</evidence>
<dbReference type="Pfam" id="PF03480">
    <property type="entry name" value="DctP"/>
    <property type="match status" value="1"/>
</dbReference>
<sequence>MKVITRLLAATAVAGMATAVSAADMTMKFGHVGAPGSLFEATAENFAECVNTSMTDKVEMQTFGSSQLGNDKEMLQKLKLAQMDFSLPSSIMSSVDDSFGIFEMPYIITSREHMRRVQDEMMDVFQTAANANGYHIVGLAENGFRHITNNVRPINVPTDLEGIKLRTPNGVWRLKMFQEYGANPTPMAFSDVFTALQTGVIDGQENPYAQIASAKFQEVQKYLSITGHVYTPAYILTSKKKFDSLPEDIQAGLTDCANKTQDFTYETAAEMESVLLKEIEDAGVEVNTADKAAFIEASKPIYKQFADEVDGAQEMIDKVLGLGQSG</sequence>
<evidence type="ECO:0000256" key="1">
    <source>
        <dbReference type="ARBA" id="ARBA00004418"/>
    </source>
</evidence>
<evidence type="ECO:0000256" key="4">
    <source>
        <dbReference type="ARBA" id="ARBA00022729"/>
    </source>
</evidence>
<dbReference type="RefSeq" id="WP_093923033.1">
    <property type="nucleotide sequence ID" value="NZ_FOMW01000004.1"/>
</dbReference>
<dbReference type="EMBL" id="FOMW01000004">
    <property type="protein sequence ID" value="SFD97384.1"/>
    <property type="molecule type" value="Genomic_DNA"/>
</dbReference>
<dbReference type="GO" id="GO:0055085">
    <property type="term" value="P:transmembrane transport"/>
    <property type="evidence" value="ECO:0007669"/>
    <property type="project" value="InterPro"/>
</dbReference>
<dbReference type="OrthoDB" id="8673861at2"/>
<dbReference type="AlphaFoldDB" id="A0A1I1WQ99"/>
<dbReference type="NCBIfam" id="TIGR00787">
    <property type="entry name" value="dctP"/>
    <property type="match status" value="1"/>
</dbReference>
<comment type="similarity">
    <text evidence="2">Belongs to the bacterial solute-binding protein 7 family.</text>
</comment>
<dbReference type="Gene3D" id="3.40.190.170">
    <property type="entry name" value="Bacterial extracellular solute-binding protein, family 7"/>
    <property type="match status" value="1"/>
</dbReference>
<feature type="signal peptide" evidence="6">
    <location>
        <begin position="1"/>
        <end position="22"/>
    </location>
</feature>